<evidence type="ECO:0000256" key="1">
    <source>
        <dbReference type="SAM" id="Coils"/>
    </source>
</evidence>
<protein>
    <submittedName>
        <fullName evidence="4">Septum formation initiator family protein</fullName>
    </submittedName>
</protein>
<dbReference type="Proteomes" id="UP001527202">
    <property type="component" value="Unassembled WGS sequence"/>
</dbReference>
<keyword evidence="1" id="KW-0175">Coiled coil</keyword>
<dbReference type="OrthoDB" id="2382043at2"/>
<feature type="coiled-coil region" evidence="1">
    <location>
        <begin position="48"/>
        <end position="75"/>
    </location>
</feature>
<dbReference type="EMBL" id="JAMDMJ010000038">
    <property type="protein sequence ID" value="MCY9599010.1"/>
    <property type="molecule type" value="Genomic_DNA"/>
</dbReference>
<sequence length="113" mass="13149">MPVSPKSTQTQPKSNSKGTRRRFRIAAVILLGFLTWAGVTFWGQHGKISEKRAEMQQIKQEFTDEQKRKADLQQEIARLHDPEYLEQVIRSELNYAREGETRFFIPTSKSQNP</sequence>
<organism evidence="4 5">
    <name type="scientific">Paenibacillus chitinolyticus</name>
    <dbReference type="NCBI Taxonomy" id="79263"/>
    <lineage>
        <taxon>Bacteria</taxon>
        <taxon>Bacillati</taxon>
        <taxon>Bacillota</taxon>
        <taxon>Bacilli</taxon>
        <taxon>Bacillales</taxon>
        <taxon>Paenibacillaceae</taxon>
        <taxon>Paenibacillus</taxon>
    </lineage>
</organism>
<dbReference type="GeneID" id="95373822"/>
<dbReference type="Proteomes" id="UP000288943">
    <property type="component" value="Chromosome"/>
</dbReference>
<reference evidence="3 6" key="2">
    <citation type="submission" date="2022-05" db="EMBL/GenBank/DDBJ databases">
        <title>Genome Sequencing of Bee-Associated Microbes.</title>
        <authorList>
            <person name="Dunlap C."/>
        </authorList>
    </citation>
    <scope>NUCLEOTIDE SEQUENCE [LARGE SCALE GENOMIC DNA]</scope>
    <source>
        <strain evidence="3 6">NRRL B-23120</strain>
    </source>
</reference>
<proteinExistence type="predicted"/>
<dbReference type="Pfam" id="PF04977">
    <property type="entry name" value="DivIC"/>
    <property type="match status" value="1"/>
</dbReference>
<dbReference type="GO" id="GO:0051301">
    <property type="term" value="P:cell division"/>
    <property type="evidence" value="ECO:0007669"/>
    <property type="project" value="InterPro"/>
</dbReference>
<dbReference type="InterPro" id="IPR007060">
    <property type="entry name" value="FtsL/DivIC"/>
</dbReference>
<keyword evidence="2" id="KW-0472">Membrane</keyword>
<dbReference type="PANTHER" id="PTHR40027:SF1">
    <property type="entry name" value="CELL DIVISION PROTEIN DIVIC"/>
    <property type="match status" value="1"/>
</dbReference>
<evidence type="ECO:0000313" key="6">
    <source>
        <dbReference type="Proteomes" id="UP001527202"/>
    </source>
</evidence>
<accession>A0A410WQX4</accession>
<dbReference type="InterPro" id="IPR039076">
    <property type="entry name" value="DivIC"/>
</dbReference>
<keyword evidence="2" id="KW-0812">Transmembrane</keyword>
<dbReference type="PANTHER" id="PTHR40027">
    <property type="entry name" value="CELL DIVISION PROTEIN DIVIC"/>
    <property type="match status" value="1"/>
</dbReference>
<evidence type="ECO:0000313" key="3">
    <source>
        <dbReference type="EMBL" id="MCY9599010.1"/>
    </source>
</evidence>
<name>A0A410WQX4_9BACL</name>
<gene>
    <name evidence="3" type="ORF">M5X16_24955</name>
    <name evidence="4" type="ORF">PC41400_03195</name>
</gene>
<evidence type="ECO:0000256" key="2">
    <source>
        <dbReference type="SAM" id="Phobius"/>
    </source>
</evidence>
<dbReference type="AlphaFoldDB" id="A0A410WQX4"/>
<reference evidence="4 5" key="1">
    <citation type="submission" date="2018-01" db="EMBL/GenBank/DDBJ databases">
        <title>The whole genome sequencing and assembly of Paenibacillus chitinolyticus KCCM 41400 strain.</title>
        <authorList>
            <person name="Kim J.-Y."/>
            <person name="Park M.-K."/>
            <person name="Lee Y.-J."/>
            <person name="Yi H."/>
            <person name="Bahn Y.-S."/>
            <person name="Kim J.F."/>
            <person name="Lee D.-W."/>
        </authorList>
    </citation>
    <scope>NUCLEOTIDE SEQUENCE [LARGE SCALE GENOMIC DNA]</scope>
    <source>
        <strain evidence="4 5">KCCM 41400</strain>
    </source>
</reference>
<dbReference type="RefSeq" id="WP_042235282.1">
    <property type="nucleotide sequence ID" value="NZ_BQWH01000029.1"/>
</dbReference>
<dbReference type="KEGG" id="pchi:PC41400_03195"/>
<dbReference type="EMBL" id="CP026520">
    <property type="protein sequence ID" value="QAV16753.1"/>
    <property type="molecule type" value="Genomic_DNA"/>
</dbReference>
<evidence type="ECO:0000313" key="5">
    <source>
        <dbReference type="Proteomes" id="UP000288943"/>
    </source>
</evidence>
<feature type="transmembrane region" description="Helical" evidence="2">
    <location>
        <begin position="23"/>
        <end position="43"/>
    </location>
</feature>
<keyword evidence="2" id="KW-1133">Transmembrane helix</keyword>
<evidence type="ECO:0000313" key="4">
    <source>
        <dbReference type="EMBL" id="QAV16753.1"/>
    </source>
</evidence>
<keyword evidence="6" id="KW-1185">Reference proteome</keyword>